<evidence type="ECO:0000313" key="3">
    <source>
        <dbReference type="EMBL" id="NWH83233.1"/>
    </source>
</evidence>
<gene>
    <name evidence="3" type="primary">Uba1_1</name>
    <name evidence="3" type="ORF">PIACAY_R14822</name>
</gene>
<dbReference type="Gene3D" id="3.40.50.720">
    <property type="entry name" value="NAD(P)-binding Rossmann-like Domain"/>
    <property type="match status" value="1"/>
</dbReference>
<dbReference type="Pfam" id="PF00899">
    <property type="entry name" value="ThiF"/>
    <property type="match status" value="1"/>
</dbReference>
<comment type="caution">
    <text evidence="3">The sequence shown here is derived from an EMBL/GenBank/DDBJ whole genome shotgun (WGS) entry which is preliminary data.</text>
</comment>
<dbReference type="AlphaFoldDB" id="A0A850XUL4"/>
<feature type="domain" description="THIF-type NAD/FAD binding fold" evidence="1">
    <location>
        <begin position="147"/>
        <end position="220"/>
    </location>
</feature>
<feature type="non-terminal residue" evidence="3">
    <location>
        <position position="1"/>
    </location>
</feature>
<dbReference type="Pfam" id="PF16191">
    <property type="entry name" value="E1_4HB"/>
    <property type="match status" value="1"/>
</dbReference>
<dbReference type="InterPro" id="IPR000594">
    <property type="entry name" value="ThiF_NAD_FAD-bd"/>
</dbReference>
<proteinExistence type="predicted"/>
<organism evidence="3 4">
    <name type="scientific">Piaya cayana</name>
    <name type="common">Common squirrel cuckoo</name>
    <dbReference type="NCBI Taxonomy" id="33601"/>
    <lineage>
        <taxon>Eukaryota</taxon>
        <taxon>Metazoa</taxon>
        <taxon>Chordata</taxon>
        <taxon>Craniata</taxon>
        <taxon>Vertebrata</taxon>
        <taxon>Euteleostomi</taxon>
        <taxon>Archelosauria</taxon>
        <taxon>Archosauria</taxon>
        <taxon>Dinosauria</taxon>
        <taxon>Saurischia</taxon>
        <taxon>Theropoda</taxon>
        <taxon>Coelurosauria</taxon>
        <taxon>Aves</taxon>
        <taxon>Neognathae</taxon>
        <taxon>Neoaves</taxon>
        <taxon>Otidimorphae</taxon>
        <taxon>Cuculiformes</taxon>
        <taxon>Coccyzidae</taxon>
        <taxon>Piaya</taxon>
    </lineage>
</organism>
<keyword evidence="4" id="KW-1185">Reference proteome</keyword>
<evidence type="ECO:0000259" key="2">
    <source>
        <dbReference type="Pfam" id="PF16191"/>
    </source>
</evidence>
<dbReference type="OrthoDB" id="10252231at2759"/>
<dbReference type="SUPFAM" id="SSF69572">
    <property type="entry name" value="Activating enzymes of the ubiquitin-like proteins"/>
    <property type="match status" value="2"/>
</dbReference>
<dbReference type="GO" id="GO:0006511">
    <property type="term" value="P:ubiquitin-dependent protein catabolic process"/>
    <property type="evidence" value="ECO:0007669"/>
    <property type="project" value="TreeGrafter"/>
</dbReference>
<dbReference type="GO" id="GO:0005634">
    <property type="term" value="C:nucleus"/>
    <property type="evidence" value="ECO:0007669"/>
    <property type="project" value="TreeGrafter"/>
</dbReference>
<dbReference type="InterPro" id="IPR035985">
    <property type="entry name" value="Ubiquitin-activating_enz"/>
</dbReference>
<sequence length="221" mass="23752">RCWQEPLRRALAQPKIRVASAKEVPRSRSLHAAFQALHAFREEQGRLPRPRALADTARVLELARSLGVQQGPLDEDVVRAFASVSAGDLCPMASTVGAMAAQEALKAITGKFLPLEQWLYVDALECLALEGAAGLTEEDCAPRGSRYDGQIAVFGATFQELLGRQKYLVVGAGAIGCELLKNFAMMGLAAGPDGDLTVTDMDTVALSNLPRQLLYRSADIS</sequence>
<dbReference type="Proteomes" id="UP000653271">
    <property type="component" value="Unassembled WGS sequence"/>
</dbReference>
<dbReference type="Gene3D" id="3.40.50.12550">
    <property type="entry name" value="Ubiquitin-activating enzyme E1, inactive adenylation domain, subdomain 2"/>
    <property type="match status" value="1"/>
</dbReference>
<accession>A0A850XUL4</accession>
<dbReference type="GO" id="GO:0006974">
    <property type="term" value="P:DNA damage response"/>
    <property type="evidence" value="ECO:0007669"/>
    <property type="project" value="TreeGrafter"/>
</dbReference>
<feature type="non-terminal residue" evidence="3">
    <location>
        <position position="221"/>
    </location>
</feature>
<name>A0A850XUL4_PIACA</name>
<dbReference type="InterPro" id="IPR045886">
    <property type="entry name" value="ThiF/MoeB/HesA"/>
</dbReference>
<dbReference type="InterPro" id="IPR032420">
    <property type="entry name" value="E1_4HB"/>
</dbReference>
<evidence type="ECO:0000313" key="4">
    <source>
        <dbReference type="Proteomes" id="UP000653271"/>
    </source>
</evidence>
<evidence type="ECO:0000259" key="1">
    <source>
        <dbReference type="Pfam" id="PF00899"/>
    </source>
</evidence>
<dbReference type="GO" id="GO:0004839">
    <property type="term" value="F:ubiquitin activating enzyme activity"/>
    <property type="evidence" value="ECO:0007669"/>
    <property type="project" value="TreeGrafter"/>
</dbReference>
<feature type="domain" description="Ubiquitin-activating enzyme E1 four-helix bundle" evidence="2">
    <location>
        <begin position="5"/>
        <end position="66"/>
    </location>
</feature>
<reference evidence="3" key="1">
    <citation type="submission" date="2019-09" db="EMBL/GenBank/DDBJ databases">
        <title>Bird 10,000 Genomes (B10K) Project - Family phase.</title>
        <authorList>
            <person name="Zhang G."/>
        </authorList>
    </citation>
    <scope>NUCLEOTIDE SEQUENCE</scope>
    <source>
        <strain evidence="3">B10K-DU-008-47</strain>
        <tissue evidence="3">Mixed tissue sample</tissue>
    </source>
</reference>
<dbReference type="PANTHER" id="PTHR10953:SF4">
    <property type="entry name" value="UBIQUITIN-ACTIVATING ENZYME E1 C-TERMINAL DOMAIN-CONTAINING PROTEIN"/>
    <property type="match status" value="1"/>
</dbReference>
<protein>
    <submittedName>
        <fullName evidence="3">UBA1 enzyme</fullName>
    </submittedName>
</protein>
<dbReference type="PANTHER" id="PTHR10953">
    <property type="entry name" value="UBIQUITIN-ACTIVATING ENZYME E1"/>
    <property type="match status" value="1"/>
</dbReference>
<dbReference type="EMBL" id="WAAB01132197">
    <property type="protein sequence ID" value="NWH83233.1"/>
    <property type="molecule type" value="Genomic_DNA"/>
</dbReference>
<dbReference type="GO" id="GO:0005737">
    <property type="term" value="C:cytoplasm"/>
    <property type="evidence" value="ECO:0007669"/>
    <property type="project" value="TreeGrafter"/>
</dbReference>